<keyword evidence="2" id="KW-1185">Reference proteome</keyword>
<dbReference type="InterPro" id="IPR032251">
    <property type="entry name" value="DUF4826"/>
</dbReference>
<gene>
    <name evidence="1" type="ORF">QTP81_08200</name>
</gene>
<organism evidence="1 2">
    <name type="scientific">Alteromonas arenosi</name>
    <dbReference type="NCBI Taxonomy" id="3055817"/>
    <lineage>
        <taxon>Bacteria</taxon>
        <taxon>Pseudomonadati</taxon>
        <taxon>Pseudomonadota</taxon>
        <taxon>Gammaproteobacteria</taxon>
        <taxon>Alteromonadales</taxon>
        <taxon>Alteromonadaceae</taxon>
        <taxon>Alteromonas/Salinimonas group</taxon>
        <taxon>Alteromonas</taxon>
    </lineage>
</organism>
<reference evidence="1 2" key="1">
    <citation type="submission" date="2023-06" db="EMBL/GenBank/DDBJ databases">
        <title>Alteromonas sp. ASW11-36 isolated from intertidal sand.</title>
        <authorList>
            <person name="Li Y."/>
        </authorList>
    </citation>
    <scope>NUCLEOTIDE SEQUENCE [LARGE SCALE GENOMIC DNA]</scope>
    <source>
        <strain evidence="1 2">ASW11-36</strain>
    </source>
</reference>
<proteinExistence type="predicted"/>
<protein>
    <submittedName>
        <fullName evidence="1">DUF4826 family protein</fullName>
    </submittedName>
</protein>
<evidence type="ECO:0000313" key="1">
    <source>
        <dbReference type="EMBL" id="MDM7860574.1"/>
    </source>
</evidence>
<evidence type="ECO:0000313" key="2">
    <source>
        <dbReference type="Proteomes" id="UP001234343"/>
    </source>
</evidence>
<name>A0ABT7SWM1_9ALTE</name>
<dbReference type="RefSeq" id="WP_289364868.1">
    <property type="nucleotide sequence ID" value="NZ_JAUCBP010000007.1"/>
</dbReference>
<comment type="caution">
    <text evidence="1">The sequence shown here is derived from an EMBL/GenBank/DDBJ whole genome shotgun (WGS) entry which is preliminary data.</text>
</comment>
<dbReference type="Proteomes" id="UP001234343">
    <property type="component" value="Unassembled WGS sequence"/>
</dbReference>
<dbReference type="EMBL" id="JAUCBP010000007">
    <property type="protein sequence ID" value="MDM7860574.1"/>
    <property type="molecule type" value="Genomic_DNA"/>
</dbReference>
<accession>A0ABT7SWM1</accession>
<dbReference type="Pfam" id="PF16108">
    <property type="entry name" value="DUF4826"/>
    <property type="match status" value="1"/>
</dbReference>
<sequence length="135" mass="15400">MQEQPKSQEELAQWAKEQFQKANQHLAENGYLFKSVITEESRYLAPFVAVWKISTNDGKLLWVLSGDLPVDYVPADVAADARSALKHFALKWQLKAENIRNQVSNDKTQMDYAALLESRAESLAELEGNDQFWQA</sequence>